<evidence type="ECO:0000313" key="1">
    <source>
        <dbReference type="EMBL" id="TNN34898.1"/>
    </source>
</evidence>
<comment type="caution">
    <text evidence="1">The sequence shown here is derived from an EMBL/GenBank/DDBJ whole genome shotgun (WGS) entry which is preliminary data.</text>
</comment>
<evidence type="ECO:0000313" key="2">
    <source>
        <dbReference type="Proteomes" id="UP000314294"/>
    </source>
</evidence>
<dbReference type="AlphaFoldDB" id="A0A4Z2F1I4"/>
<accession>A0A4Z2F1I4</accession>
<gene>
    <name evidence="1" type="ORF">EYF80_054938</name>
</gene>
<protein>
    <submittedName>
        <fullName evidence="1">Uncharacterized protein</fullName>
    </submittedName>
</protein>
<sequence>MKRIQLNSRTLLSPHVMEDGGSCRLTSSGADQVKRSGELQPALRPTLRVLERLHHSGGQRDVTAFCRGT</sequence>
<proteinExistence type="predicted"/>
<name>A0A4Z2F1I4_9TELE</name>
<reference evidence="1 2" key="1">
    <citation type="submission" date="2019-03" db="EMBL/GenBank/DDBJ databases">
        <title>First draft genome of Liparis tanakae, snailfish: a comprehensive survey of snailfish specific genes.</title>
        <authorList>
            <person name="Kim W."/>
            <person name="Song I."/>
            <person name="Jeong J.-H."/>
            <person name="Kim D."/>
            <person name="Kim S."/>
            <person name="Ryu S."/>
            <person name="Song J.Y."/>
            <person name="Lee S.K."/>
        </authorList>
    </citation>
    <scope>NUCLEOTIDE SEQUENCE [LARGE SCALE GENOMIC DNA]</scope>
    <source>
        <tissue evidence="1">Muscle</tissue>
    </source>
</reference>
<dbReference type="Proteomes" id="UP000314294">
    <property type="component" value="Unassembled WGS sequence"/>
</dbReference>
<keyword evidence="2" id="KW-1185">Reference proteome</keyword>
<organism evidence="1 2">
    <name type="scientific">Liparis tanakae</name>
    <name type="common">Tanaka's snailfish</name>
    <dbReference type="NCBI Taxonomy" id="230148"/>
    <lineage>
        <taxon>Eukaryota</taxon>
        <taxon>Metazoa</taxon>
        <taxon>Chordata</taxon>
        <taxon>Craniata</taxon>
        <taxon>Vertebrata</taxon>
        <taxon>Euteleostomi</taxon>
        <taxon>Actinopterygii</taxon>
        <taxon>Neopterygii</taxon>
        <taxon>Teleostei</taxon>
        <taxon>Neoteleostei</taxon>
        <taxon>Acanthomorphata</taxon>
        <taxon>Eupercaria</taxon>
        <taxon>Perciformes</taxon>
        <taxon>Cottioidei</taxon>
        <taxon>Cottales</taxon>
        <taxon>Liparidae</taxon>
        <taxon>Liparis</taxon>
    </lineage>
</organism>
<dbReference type="EMBL" id="SRLO01001870">
    <property type="protein sequence ID" value="TNN34898.1"/>
    <property type="molecule type" value="Genomic_DNA"/>
</dbReference>